<dbReference type="Pfam" id="PF01966">
    <property type="entry name" value="HD"/>
    <property type="match status" value="1"/>
</dbReference>
<feature type="domain" description="HD" evidence="1">
    <location>
        <begin position="71"/>
        <end position="162"/>
    </location>
</feature>
<dbReference type="Gene3D" id="1.10.3210.10">
    <property type="entry name" value="Hypothetical protein af1432"/>
    <property type="match status" value="1"/>
</dbReference>
<dbReference type="InterPro" id="IPR006674">
    <property type="entry name" value="HD_domain"/>
</dbReference>
<sequence>MRRLPEIDLIEGSLRHKTVKIFLEHCPDYFWTAAASSTGKYHPKTHSKRHGLLLHTKRAFTVYEDLSDSWLNQGVVQQWEVNCGRAAILLHDLLKYGEPDDSGSWQRPEHTVSNHDRLASNLLREQSDVPDEVVACVDSHNGPWGRGKSPENALEMLHHVADMVASRRRIDGIAVYKPCSELLEVLDDLETCDL</sequence>
<organism evidence="2 3">
    <name type="scientific">Haloarcula vallismortis ATCC 29715</name>
    <dbReference type="NCBI Taxonomy" id="662477"/>
    <lineage>
        <taxon>Archaea</taxon>
        <taxon>Methanobacteriati</taxon>
        <taxon>Methanobacteriota</taxon>
        <taxon>Stenosarchaea group</taxon>
        <taxon>Halobacteria</taxon>
        <taxon>Halobacteriales</taxon>
        <taxon>Haloarculaceae</taxon>
        <taxon>Haloarcula</taxon>
    </lineage>
</organism>
<comment type="caution">
    <text evidence="2">The sequence shown here is derived from an EMBL/GenBank/DDBJ whole genome shotgun (WGS) entry which is preliminary data.</text>
</comment>
<dbReference type="RefSeq" id="WP_004515749.1">
    <property type="nucleotide sequence ID" value="NZ_AOLQ01000014.1"/>
</dbReference>
<dbReference type="EMBL" id="AOLQ01000014">
    <property type="protein sequence ID" value="EMA09937.1"/>
    <property type="molecule type" value="Genomic_DNA"/>
</dbReference>
<dbReference type="SUPFAM" id="SSF109604">
    <property type="entry name" value="HD-domain/PDEase-like"/>
    <property type="match status" value="1"/>
</dbReference>
<dbReference type="Proteomes" id="UP000011534">
    <property type="component" value="Unassembled WGS sequence"/>
</dbReference>
<dbReference type="AlphaFoldDB" id="M0JLB8"/>
<evidence type="ECO:0000313" key="2">
    <source>
        <dbReference type="EMBL" id="EMA09937.1"/>
    </source>
</evidence>
<dbReference type="OrthoDB" id="297844at2157"/>
<keyword evidence="3" id="KW-1185">Reference proteome</keyword>
<evidence type="ECO:0000313" key="3">
    <source>
        <dbReference type="Proteomes" id="UP000011534"/>
    </source>
</evidence>
<protein>
    <recommendedName>
        <fullName evidence="1">HD domain-containing protein</fullName>
    </recommendedName>
</protein>
<evidence type="ECO:0000259" key="1">
    <source>
        <dbReference type="Pfam" id="PF01966"/>
    </source>
</evidence>
<accession>M0JLB8</accession>
<name>M0JLB8_HALVA</name>
<gene>
    <name evidence="2" type="ORF">C437_04750</name>
</gene>
<reference evidence="2 3" key="1">
    <citation type="journal article" date="2014" name="PLoS Genet.">
        <title>Phylogenetically driven sequencing of extremely halophilic archaea reveals strategies for static and dynamic osmo-response.</title>
        <authorList>
            <person name="Becker E.A."/>
            <person name="Seitzer P.M."/>
            <person name="Tritt A."/>
            <person name="Larsen D."/>
            <person name="Krusor M."/>
            <person name="Yao A.I."/>
            <person name="Wu D."/>
            <person name="Madern D."/>
            <person name="Eisen J.A."/>
            <person name="Darling A.E."/>
            <person name="Facciotti M.T."/>
        </authorList>
    </citation>
    <scope>NUCLEOTIDE SEQUENCE [LARGE SCALE GENOMIC DNA]</scope>
    <source>
        <strain evidence="2 3">ATCC 29715</strain>
    </source>
</reference>
<proteinExistence type="predicted"/>